<keyword evidence="2" id="KW-0902">Two-component regulatory system</keyword>
<comment type="caution">
    <text evidence="8">The sequence shown here is derived from an EMBL/GenBank/DDBJ whole genome shotgun (WGS) entry which is preliminary data.</text>
</comment>
<evidence type="ECO:0000313" key="8">
    <source>
        <dbReference type="EMBL" id="TPN89272.1"/>
    </source>
</evidence>
<dbReference type="GO" id="GO:0032993">
    <property type="term" value="C:protein-DNA complex"/>
    <property type="evidence" value="ECO:0007669"/>
    <property type="project" value="TreeGrafter"/>
</dbReference>
<evidence type="ECO:0000313" key="9">
    <source>
        <dbReference type="Proteomes" id="UP000315540"/>
    </source>
</evidence>
<dbReference type="PANTHER" id="PTHR48111">
    <property type="entry name" value="REGULATOR OF RPOS"/>
    <property type="match status" value="1"/>
</dbReference>
<dbReference type="InterPro" id="IPR001867">
    <property type="entry name" value="OmpR/PhoB-type_DNA-bd"/>
</dbReference>
<reference evidence="8 9" key="1">
    <citation type="submission" date="2019-06" db="EMBL/GenBank/DDBJ databases">
        <authorList>
            <person name="Meng X."/>
        </authorList>
    </citation>
    <scope>NUCLEOTIDE SEQUENCE [LARGE SCALE GENOMIC DNA]</scope>
    <source>
        <strain evidence="8 9">M625</strain>
    </source>
</reference>
<feature type="modified residue" description="4-aspartylphosphate" evidence="4">
    <location>
        <position position="52"/>
    </location>
</feature>
<dbReference type="SMART" id="SM00448">
    <property type="entry name" value="REC"/>
    <property type="match status" value="1"/>
</dbReference>
<dbReference type="SMART" id="SM00862">
    <property type="entry name" value="Trans_reg_C"/>
    <property type="match status" value="1"/>
</dbReference>
<evidence type="ECO:0000259" key="6">
    <source>
        <dbReference type="PROSITE" id="PS50110"/>
    </source>
</evidence>
<dbReference type="InterPro" id="IPR039420">
    <property type="entry name" value="WalR-like"/>
</dbReference>
<dbReference type="SUPFAM" id="SSF52172">
    <property type="entry name" value="CheY-like"/>
    <property type="match status" value="1"/>
</dbReference>
<dbReference type="Pfam" id="PF00486">
    <property type="entry name" value="Trans_reg_C"/>
    <property type="match status" value="1"/>
</dbReference>
<name>A0A504JKD5_9FLAO</name>
<keyword evidence="1 4" id="KW-0597">Phosphoprotein</keyword>
<keyword evidence="3 5" id="KW-0238">DNA-binding</keyword>
<dbReference type="PANTHER" id="PTHR48111:SF40">
    <property type="entry name" value="PHOSPHATE REGULON TRANSCRIPTIONAL REGULATORY PROTEIN PHOB"/>
    <property type="match status" value="1"/>
</dbReference>
<evidence type="ECO:0000256" key="3">
    <source>
        <dbReference type="ARBA" id="ARBA00023125"/>
    </source>
</evidence>
<dbReference type="InterPro" id="IPR001789">
    <property type="entry name" value="Sig_transdc_resp-reg_receiver"/>
</dbReference>
<gene>
    <name evidence="8" type="ORF">FHK87_03320</name>
</gene>
<dbReference type="GO" id="GO:0006355">
    <property type="term" value="P:regulation of DNA-templated transcription"/>
    <property type="evidence" value="ECO:0007669"/>
    <property type="project" value="InterPro"/>
</dbReference>
<feature type="domain" description="Response regulatory" evidence="6">
    <location>
        <begin position="3"/>
        <end position="117"/>
    </location>
</feature>
<feature type="domain" description="OmpR/PhoB-type" evidence="7">
    <location>
        <begin position="128"/>
        <end position="225"/>
    </location>
</feature>
<dbReference type="AlphaFoldDB" id="A0A504JKD5"/>
<dbReference type="RefSeq" id="WP_140589741.1">
    <property type="nucleotide sequence ID" value="NZ_VFWZ01000001.1"/>
</dbReference>
<dbReference type="GO" id="GO:0005829">
    <property type="term" value="C:cytosol"/>
    <property type="evidence" value="ECO:0007669"/>
    <property type="project" value="TreeGrafter"/>
</dbReference>
<evidence type="ECO:0000259" key="7">
    <source>
        <dbReference type="PROSITE" id="PS51755"/>
    </source>
</evidence>
<accession>A0A504JKD5</accession>
<dbReference type="PROSITE" id="PS51755">
    <property type="entry name" value="OMPR_PHOB"/>
    <property type="match status" value="1"/>
</dbReference>
<dbReference type="Gene3D" id="3.40.50.2300">
    <property type="match status" value="1"/>
</dbReference>
<dbReference type="EMBL" id="VFWZ01000001">
    <property type="protein sequence ID" value="TPN89272.1"/>
    <property type="molecule type" value="Genomic_DNA"/>
</dbReference>
<dbReference type="InterPro" id="IPR036388">
    <property type="entry name" value="WH-like_DNA-bd_sf"/>
</dbReference>
<dbReference type="Proteomes" id="UP000315540">
    <property type="component" value="Unassembled WGS sequence"/>
</dbReference>
<dbReference type="GO" id="GO:0000156">
    <property type="term" value="F:phosphorelay response regulator activity"/>
    <property type="evidence" value="ECO:0007669"/>
    <property type="project" value="TreeGrafter"/>
</dbReference>
<feature type="DNA-binding region" description="OmpR/PhoB-type" evidence="5">
    <location>
        <begin position="128"/>
        <end position="225"/>
    </location>
</feature>
<dbReference type="OrthoDB" id="9790442at2"/>
<dbReference type="PROSITE" id="PS50110">
    <property type="entry name" value="RESPONSE_REGULATORY"/>
    <property type="match status" value="1"/>
</dbReference>
<protein>
    <submittedName>
        <fullName evidence="8">Response regulator transcription factor</fullName>
    </submittedName>
</protein>
<evidence type="ECO:0000256" key="4">
    <source>
        <dbReference type="PROSITE-ProRule" id="PRU00169"/>
    </source>
</evidence>
<dbReference type="Gene3D" id="1.10.10.10">
    <property type="entry name" value="Winged helix-like DNA-binding domain superfamily/Winged helix DNA-binding domain"/>
    <property type="match status" value="1"/>
</dbReference>
<dbReference type="InterPro" id="IPR011006">
    <property type="entry name" value="CheY-like_superfamily"/>
</dbReference>
<dbReference type="Pfam" id="PF00072">
    <property type="entry name" value="Response_reg"/>
    <property type="match status" value="1"/>
</dbReference>
<dbReference type="GO" id="GO:0000976">
    <property type="term" value="F:transcription cis-regulatory region binding"/>
    <property type="evidence" value="ECO:0007669"/>
    <property type="project" value="TreeGrafter"/>
</dbReference>
<evidence type="ECO:0000256" key="1">
    <source>
        <dbReference type="ARBA" id="ARBA00022553"/>
    </source>
</evidence>
<dbReference type="CDD" id="cd17574">
    <property type="entry name" value="REC_OmpR"/>
    <property type="match status" value="1"/>
</dbReference>
<keyword evidence="9" id="KW-1185">Reference proteome</keyword>
<evidence type="ECO:0000256" key="5">
    <source>
        <dbReference type="PROSITE-ProRule" id="PRU01091"/>
    </source>
</evidence>
<organism evidence="8 9">
    <name type="scientific">Aquimarina algicola</name>
    <dbReference type="NCBI Taxonomy" id="2589995"/>
    <lineage>
        <taxon>Bacteria</taxon>
        <taxon>Pseudomonadati</taxon>
        <taxon>Bacteroidota</taxon>
        <taxon>Flavobacteriia</taxon>
        <taxon>Flavobacteriales</taxon>
        <taxon>Flavobacteriaceae</taxon>
        <taxon>Aquimarina</taxon>
    </lineage>
</organism>
<proteinExistence type="predicted"/>
<sequence>MKHILLAEDDFDFGSILKQYLELHEYKVSWAKDGGEALELFKNSSFDICVYDVMMPKIDGFTLAEKIIEINPDTPFIFLTAKKMKEDKIKGLKLGADDYIVKPFEADILVLKLNNIIKRSKNIAPTVKDVIAIGNYEFDTINHTLNIEDQTQRLTDKEMVLIQYLYKNKNMMIKRENVLKEVWGNDDFFSGRSMDVFISRLRKYFKKDQNISIESVRGVGLTFSIAE</sequence>
<evidence type="ECO:0000256" key="2">
    <source>
        <dbReference type="ARBA" id="ARBA00023012"/>
    </source>
</evidence>
<dbReference type="CDD" id="cd00383">
    <property type="entry name" value="trans_reg_C"/>
    <property type="match status" value="1"/>
</dbReference>